<keyword evidence="3" id="KW-1185">Reference proteome</keyword>
<name>G7K4Z8_MEDTR</name>
<accession>G7K4Z8</accession>
<evidence type="ECO:0000313" key="3">
    <source>
        <dbReference type="Proteomes" id="UP000002051"/>
    </source>
</evidence>
<dbReference type="EnsemblPlants" id="AET00971">
    <property type="protein sequence ID" value="AET00971"/>
    <property type="gene ID" value="MTR_5g098000"/>
</dbReference>
<organism evidence="1 3">
    <name type="scientific">Medicago truncatula</name>
    <name type="common">Barrel medic</name>
    <name type="synonym">Medicago tribuloides</name>
    <dbReference type="NCBI Taxonomy" id="3880"/>
    <lineage>
        <taxon>Eukaryota</taxon>
        <taxon>Viridiplantae</taxon>
        <taxon>Streptophyta</taxon>
        <taxon>Embryophyta</taxon>
        <taxon>Tracheophyta</taxon>
        <taxon>Spermatophyta</taxon>
        <taxon>Magnoliopsida</taxon>
        <taxon>eudicotyledons</taxon>
        <taxon>Gunneridae</taxon>
        <taxon>Pentapetalae</taxon>
        <taxon>rosids</taxon>
        <taxon>fabids</taxon>
        <taxon>Fabales</taxon>
        <taxon>Fabaceae</taxon>
        <taxon>Papilionoideae</taxon>
        <taxon>50 kb inversion clade</taxon>
        <taxon>NPAAA clade</taxon>
        <taxon>Hologalegina</taxon>
        <taxon>IRL clade</taxon>
        <taxon>Trifolieae</taxon>
        <taxon>Medicago</taxon>
    </lineage>
</organism>
<dbReference type="AlphaFoldDB" id="G7K4Z8"/>
<reference evidence="1 3" key="2">
    <citation type="journal article" date="2014" name="BMC Genomics">
        <title>An improved genome release (version Mt4.0) for the model legume Medicago truncatula.</title>
        <authorList>
            <person name="Tang H."/>
            <person name="Krishnakumar V."/>
            <person name="Bidwell S."/>
            <person name="Rosen B."/>
            <person name="Chan A."/>
            <person name="Zhou S."/>
            <person name="Gentzbittel L."/>
            <person name="Childs K.L."/>
            <person name="Yandell M."/>
            <person name="Gundlach H."/>
            <person name="Mayer K.F."/>
            <person name="Schwartz D.C."/>
            <person name="Town C.D."/>
        </authorList>
    </citation>
    <scope>GENOME REANNOTATION</scope>
    <source>
        <strain evidence="2 3">cv. Jemalong A17</strain>
    </source>
</reference>
<proteinExistence type="predicted"/>
<dbReference type="EMBL" id="CM001221">
    <property type="protein sequence ID" value="AET00971.1"/>
    <property type="molecule type" value="Genomic_DNA"/>
</dbReference>
<reference evidence="1 3" key="1">
    <citation type="journal article" date="2011" name="Nature">
        <title>The Medicago genome provides insight into the evolution of rhizobial symbioses.</title>
        <authorList>
            <person name="Young N.D."/>
            <person name="Debelle F."/>
            <person name="Oldroyd G.E."/>
            <person name="Geurts R."/>
            <person name="Cannon S.B."/>
            <person name="Udvardi M.K."/>
            <person name="Benedito V.A."/>
            <person name="Mayer K.F."/>
            <person name="Gouzy J."/>
            <person name="Schoof H."/>
            <person name="Van de Peer Y."/>
            <person name="Proost S."/>
            <person name="Cook D.R."/>
            <person name="Meyers B.C."/>
            <person name="Spannagl M."/>
            <person name="Cheung F."/>
            <person name="De Mita S."/>
            <person name="Krishnakumar V."/>
            <person name="Gundlach H."/>
            <person name="Zhou S."/>
            <person name="Mudge J."/>
            <person name="Bharti A.K."/>
            <person name="Murray J.D."/>
            <person name="Naoumkina M.A."/>
            <person name="Rosen B."/>
            <person name="Silverstein K.A."/>
            <person name="Tang H."/>
            <person name="Rombauts S."/>
            <person name="Zhao P.X."/>
            <person name="Zhou P."/>
            <person name="Barbe V."/>
            <person name="Bardou P."/>
            <person name="Bechner M."/>
            <person name="Bellec A."/>
            <person name="Berger A."/>
            <person name="Berges H."/>
            <person name="Bidwell S."/>
            <person name="Bisseling T."/>
            <person name="Choisne N."/>
            <person name="Couloux A."/>
            <person name="Denny R."/>
            <person name="Deshpande S."/>
            <person name="Dai X."/>
            <person name="Doyle J.J."/>
            <person name="Dudez A.M."/>
            <person name="Farmer A.D."/>
            <person name="Fouteau S."/>
            <person name="Franken C."/>
            <person name="Gibelin C."/>
            <person name="Gish J."/>
            <person name="Goldstein S."/>
            <person name="Gonzalez A.J."/>
            <person name="Green P.J."/>
            <person name="Hallab A."/>
            <person name="Hartog M."/>
            <person name="Hua A."/>
            <person name="Humphray S.J."/>
            <person name="Jeong D.H."/>
            <person name="Jing Y."/>
            <person name="Jocker A."/>
            <person name="Kenton S.M."/>
            <person name="Kim D.J."/>
            <person name="Klee K."/>
            <person name="Lai H."/>
            <person name="Lang C."/>
            <person name="Lin S."/>
            <person name="Macmil S.L."/>
            <person name="Magdelenat G."/>
            <person name="Matthews L."/>
            <person name="McCorrison J."/>
            <person name="Monaghan E.L."/>
            <person name="Mun J.H."/>
            <person name="Najar F.Z."/>
            <person name="Nicholson C."/>
            <person name="Noirot C."/>
            <person name="O'Bleness M."/>
            <person name="Paule C.R."/>
            <person name="Poulain J."/>
            <person name="Prion F."/>
            <person name="Qin B."/>
            <person name="Qu C."/>
            <person name="Retzel E.F."/>
            <person name="Riddle C."/>
            <person name="Sallet E."/>
            <person name="Samain S."/>
            <person name="Samson N."/>
            <person name="Sanders I."/>
            <person name="Saurat O."/>
            <person name="Scarpelli C."/>
            <person name="Schiex T."/>
            <person name="Segurens B."/>
            <person name="Severin A.J."/>
            <person name="Sherrier D.J."/>
            <person name="Shi R."/>
            <person name="Sims S."/>
            <person name="Singer S.R."/>
            <person name="Sinharoy S."/>
            <person name="Sterck L."/>
            <person name="Viollet A."/>
            <person name="Wang B.B."/>
            <person name="Wang K."/>
            <person name="Wang M."/>
            <person name="Wang X."/>
            <person name="Warfsmann J."/>
            <person name="Weissenbach J."/>
            <person name="White D.D."/>
            <person name="White J.D."/>
            <person name="Wiley G.B."/>
            <person name="Wincker P."/>
            <person name="Xing Y."/>
            <person name="Yang L."/>
            <person name="Yao Z."/>
            <person name="Ying F."/>
            <person name="Zhai J."/>
            <person name="Zhou L."/>
            <person name="Zuber A."/>
            <person name="Denarie J."/>
            <person name="Dixon R.A."/>
            <person name="May G.D."/>
            <person name="Schwartz D.C."/>
            <person name="Rogers J."/>
            <person name="Quetier F."/>
            <person name="Town C.D."/>
            <person name="Roe B.A."/>
        </authorList>
    </citation>
    <scope>NUCLEOTIDE SEQUENCE [LARGE SCALE GENOMIC DNA]</scope>
    <source>
        <strain evidence="1">A17</strain>
        <strain evidence="2 3">cv. Jemalong A17</strain>
    </source>
</reference>
<dbReference type="Proteomes" id="UP000002051">
    <property type="component" value="Chromosome 5"/>
</dbReference>
<gene>
    <name evidence="1" type="ordered locus">MTR_5g098000</name>
</gene>
<sequence>MVRLFLIRFGSVHGSRDGPFEALRGIAATYTSSLPLILPFFLSLIQVIPFLCHSTNKLYLSIPTFVRETNGSNLSNTFGPHLLYILL</sequence>
<reference evidence="2" key="3">
    <citation type="submission" date="2015-04" db="UniProtKB">
        <authorList>
            <consortium name="EnsemblPlants"/>
        </authorList>
    </citation>
    <scope>IDENTIFICATION</scope>
    <source>
        <strain evidence="2">cv. Jemalong A17</strain>
    </source>
</reference>
<protein>
    <submittedName>
        <fullName evidence="1 2">Uncharacterized protein</fullName>
    </submittedName>
</protein>
<dbReference type="HOGENOM" id="CLU_2486815_0_0_1"/>
<evidence type="ECO:0000313" key="2">
    <source>
        <dbReference type="EnsemblPlants" id="AET00971"/>
    </source>
</evidence>
<evidence type="ECO:0000313" key="1">
    <source>
        <dbReference type="EMBL" id="AET00971.1"/>
    </source>
</evidence>
<dbReference type="PaxDb" id="3880-AET00971"/>